<organism evidence="5 6">
    <name type="scientific">Diploptera punctata</name>
    <name type="common">Pacific beetle cockroach</name>
    <dbReference type="NCBI Taxonomy" id="6984"/>
    <lineage>
        <taxon>Eukaryota</taxon>
        <taxon>Metazoa</taxon>
        <taxon>Ecdysozoa</taxon>
        <taxon>Arthropoda</taxon>
        <taxon>Hexapoda</taxon>
        <taxon>Insecta</taxon>
        <taxon>Pterygota</taxon>
        <taxon>Neoptera</taxon>
        <taxon>Polyneoptera</taxon>
        <taxon>Dictyoptera</taxon>
        <taxon>Blattodea</taxon>
        <taxon>Blaberoidea</taxon>
        <taxon>Blaberidae</taxon>
        <taxon>Diplopterinae</taxon>
        <taxon>Diploptera</taxon>
    </lineage>
</organism>
<dbReference type="InterPro" id="IPR050341">
    <property type="entry name" value="PP1_catalytic_subunit"/>
</dbReference>
<dbReference type="GO" id="GO:0005509">
    <property type="term" value="F:calcium ion binding"/>
    <property type="evidence" value="ECO:0007669"/>
    <property type="project" value="InterPro"/>
</dbReference>
<dbReference type="InterPro" id="IPR029052">
    <property type="entry name" value="Metallo-depent_PP-like"/>
</dbReference>
<accession>A0AAD8EED0</accession>
<name>A0AAD8EED0_DIPPU</name>
<dbReference type="CDD" id="cd00051">
    <property type="entry name" value="EFh"/>
    <property type="match status" value="1"/>
</dbReference>
<dbReference type="SMART" id="SM00156">
    <property type="entry name" value="PP2Ac"/>
    <property type="match status" value="1"/>
</dbReference>
<dbReference type="InterPro" id="IPR018247">
    <property type="entry name" value="EF_Hand_1_Ca_BS"/>
</dbReference>
<evidence type="ECO:0000256" key="3">
    <source>
        <dbReference type="RuleBase" id="RU004273"/>
    </source>
</evidence>
<dbReference type="Pfam" id="PF00149">
    <property type="entry name" value="Metallophos"/>
    <property type="match status" value="1"/>
</dbReference>
<dbReference type="PANTHER" id="PTHR11668">
    <property type="entry name" value="SERINE/THREONINE PROTEIN PHOSPHATASE"/>
    <property type="match status" value="1"/>
</dbReference>
<dbReference type="EC" id="3.1.3.16" evidence="3"/>
<dbReference type="InterPro" id="IPR004843">
    <property type="entry name" value="Calcineurin-like_PHP"/>
</dbReference>
<keyword evidence="2" id="KW-0106">Calcium</keyword>
<dbReference type="EMBL" id="JASPKZ010006820">
    <property type="protein sequence ID" value="KAJ9586976.1"/>
    <property type="molecule type" value="Genomic_DNA"/>
</dbReference>
<dbReference type="PROSITE" id="PS00018">
    <property type="entry name" value="EF_HAND_1"/>
    <property type="match status" value="1"/>
</dbReference>
<dbReference type="InterPro" id="IPR006186">
    <property type="entry name" value="Ser/Thr-sp_prot-phosphatase"/>
</dbReference>
<comment type="similarity">
    <text evidence="1 3">Belongs to the PPP phosphatase family.</text>
</comment>
<dbReference type="Gene3D" id="3.60.21.10">
    <property type="match status" value="1"/>
</dbReference>
<evidence type="ECO:0000259" key="4">
    <source>
        <dbReference type="PROSITE" id="PS50222"/>
    </source>
</evidence>
<dbReference type="CDD" id="cd00144">
    <property type="entry name" value="MPP_PPP_family"/>
    <property type="match status" value="1"/>
</dbReference>
<proteinExistence type="inferred from homology"/>
<dbReference type="PROSITE" id="PS00125">
    <property type="entry name" value="SER_THR_PHOSPHATASE"/>
    <property type="match status" value="1"/>
</dbReference>
<dbReference type="Gene3D" id="1.10.238.10">
    <property type="entry name" value="EF-hand"/>
    <property type="match status" value="1"/>
</dbReference>
<keyword evidence="6" id="KW-1185">Reference proteome</keyword>
<dbReference type="GO" id="GO:0005737">
    <property type="term" value="C:cytoplasm"/>
    <property type="evidence" value="ECO:0007669"/>
    <property type="project" value="TreeGrafter"/>
</dbReference>
<dbReference type="Pfam" id="PF13499">
    <property type="entry name" value="EF-hand_7"/>
    <property type="match status" value="1"/>
</dbReference>
<dbReference type="SMART" id="SM00054">
    <property type="entry name" value="EFh"/>
    <property type="match status" value="2"/>
</dbReference>
<dbReference type="AlphaFoldDB" id="A0AAD8EED0"/>
<feature type="domain" description="EF-hand" evidence="4">
    <location>
        <begin position="278"/>
        <end position="313"/>
    </location>
</feature>
<evidence type="ECO:0000313" key="5">
    <source>
        <dbReference type="EMBL" id="KAJ9586976.1"/>
    </source>
</evidence>
<keyword evidence="3" id="KW-0378">Hydrolase</keyword>
<dbReference type="Proteomes" id="UP001233999">
    <property type="component" value="Unassembled WGS sequence"/>
</dbReference>
<dbReference type="PANTHER" id="PTHR11668:SF496">
    <property type="entry name" value="SERINE_THREONINE-PROTEIN PHOSPHATASE"/>
    <property type="match status" value="1"/>
</dbReference>
<evidence type="ECO:0000256" key="2">
    <source>
        <dbReference type="ARBA" id="ARBA00022837"/>
    </source>
</evidence>
<reference evidence="5" key="1">
    <citation type="journal article" date="2023" name="IScience">
        <title>Live-bearing cockroach genome reveals convergent evolutionary mechanisms linked to viviparity in insects and beyond.</title>
        <authorList>
            <person name="Fouks B."/>
            <person name="Harrison M.C."/>
            <person name="Mikhailova A.A."/>
            <person name="Marchal E."/>
            <person name="English S."/>
            <person name="Carruthers M."/>
            <person name="Jennings E.C."/>
            <person name="Chiamaka E.L."/>
            <person name="Frigard R.A."/>
            <person name="Pippel M."/>
            <person name="Attardo G.M."/>
            <person name="Benoit J.B."/>
            <person name="Bornberg-Bauer E."/>
            <person name="Tobe S.S."/>
        </authorList>
    </citation>
    <scope>NUCLEOTIDE SEQUENCE</scope>
    <source>
        <strain evidence="5">Stay&amp;Tobe</strain>
    </source>
</reference>
<dbReference type="SUPFAM" id="SSF47473">
    <property type="entry name" value="EF-hand"/>
    <property type="match status" value="1"/>
</dbReference>
<evidence type="ECO:0000256" key="1">
    <source>
        <dbReference type="ARBA" id="ARBA00008294"/>
    </source>
</evidence>
<dbReference type="InterPro" id="IPR011992">
    <property type="entry name" value="EF-hand-dom_pair"/>
</dbReference>
<dbReference type="SUPFAM" id="SSF56300">
    <property type="entry name" value="Metallo-dependent phosphatases"/>
    <property type="match status" value="1"/>
</dbReference>
<dbReference type="PROSITE" id="PS50222">
    <property type="entry name" value="EF_HAND_2"/>
    <property type="match status" value="1"/>
</dbReference>
<dbReference type="GO" id="GO:0005634">
    <property type="term" value="C:nucleus"/>
    <property type="evidence" value="ECO:0007669"/>
    <property type="project" value="TreeGrafter"/>
</dbReference>
<dbReference type="InterPro" id="IPR002048">
    <property type="entry name" value="EF_hand_dom"/>
</dbReference>
<comment type="caution">
    <text evidence="5">The sequence shown here is derived from an EMBL/GenBank/DDBJ whole genome shotgun (WGS) entry which is preliminary data.</text>
</comment>
<sequence>MFKSVTDLCDIVSALVCCSDDNTYLFLPAEDGTNDLSIPSAKVRSDGWNMGIKRMLKEKFNFDTNNTETVLKIHRIWNPTNSAFLNHAVMKITISLDKKKNIKPTAKAKGKIKWMTERDTIECINSGKLKSPELIDYISALKGKMLNTLPTSSQSWPVVINYKPLGKLTEVAELHLTVKTDQIGAVPLSPQEQLTKAAGFEKNEQILLLQHFILLCYPYMYMSRKTFYTLLVQIGWVKDDIPELFRAADIFGQNGLSFRDYIFFMAAVEPSTLQGGAAAEVRLHYMFRYFDKNSDGRIDYNEIKLLLQMIRKSRNLPTDQASAAKEIEVTAKNINLEKSGTISLNEFVRAIIDQKIKGTSVILRSPKSILIHIKELKDAFPSKKIQDSSAKKDQDTERQLASAIDSVPGQIDYELAIHTIKLKRTGGVLSIEKTWSMDSAAGEPHSISDKTEFSRLMSIDSFKTKTPHSELLAGIHYYCSSISTAEASRKGGKGKDAFSWGQVNLSAFGNMLLQVSAKAAEICRSESRLLELQTPVYVLGDIHGNLPDLIIFEKVLWSLGPNLTPCTILFLGDYVDRGPHGVEVVGYIFAHKVQNPTKVKLLRGNHEIRDIQQKFTFFNECKSKFGENLGNQIWNRVNDVFDNLPLSATIDGKIFCCHGGIPPPWLCPVVSAIKAIPCPLVNPDQESYLAWELMWNDPVRMEKMPNSLIQELKANEGFAANTRRGTAHVFNDEALQRFLTVNGFSHVIRAHETQQAGFQVQQKGKLVTVFSSSGYCGGKNEAACVLAYLGKLRMFRINTAV</sequence>
<gene>
    <name evidence="5" type="ORF">L9F63_019428</name>
</gene>
<evidence type="ECO:0000313" key="6">
    <source>
        <dbReference type="Proteomes" id="UP001233999"/>
    </source>
</evidence>
<comment type="catalytic activity">
    <reaction evidence="3">
        <text>O-phospho-L-threonyl-[protein] + H2O = L-threonyl-[protein] + phosphate</text>
        <dbReference type="Rhea" id="RHEA:47004"/>
        <dbReference type="Rhea" id="RHEA-COMP:11060"/>
        <dbReference type="Rhea" id="RHEA-COMP:11605"/>
        <dbReference type="ChEBI" id="CHEBI:15377"/>
        <dbReference type="ChEBI" id="CHEBI:30013"/>
        <dbReference type="ChEBI" id="CHEBI:43474"/>
        <dbReference type="ChEBI" id="CHEBI:61977"/>
        <dbReference type="EC" id="3.1.3.16"/>
    </reaction>
</comment>
<dbReference type="PRINTS" id="PR00114">
    <property type="entry name" value="STPHPHTASE"/>
</dbReference>
<reference evidence="5" key="2">
    <citation type="submission" date="2023-05" db="EMBL/GenBank/DDBJ databases">
        <authorList>
            <person name="Fouks B."/>
        </authorList>
    </citation>
    <scope>NUCLEOTIDE SEQUENCE</scope>
    <source>
        <strain evidence="5">Stay&amp;Tobe</strain>
        <tissue evidence="5">Testes</tissue>
    </source>
</reference>
<protein>
    <recommendedName>
        <fullName evidence="3">Serine/threonine-protein phosphatase</fullName>
        <ecNumber evidence="3">3.1.3.16</ecNumber>
    </recommendedName>
</protein>
<dbReference type="GO" id="GO:0004722">
    <property type="term" value="F:protein serine/threonine phosphatase activity"/>
    <property type="evidence" value="ECO:0007669"/>
    <property type="project" value="UniProtKB-EC"/>
</dbReference>